<dbReference type="Proteomes" id="UP000634136">
    <property type="component" value="Unassembled WGS sequence"/>
</dbReference>
<dbReference type="AlphaFoldDB" id="A0A834SS86"/>
<dbReference type="OrthoDB" id="1933837at2759"/>
<gene>
    <name evidence="3" type="ORF">G2W53_036168</name>
</gene>
<reference evidence="3" key="1">
    <citation type="submission" date="2020-09" db="EMBL/GenBank/DDBJ databases">
        <title>Genome-Enabled Discovery of Anthraquinone Biosynthesis in Senna tora.</title>
        <authorList>
            <person name="Kang S.-H."/>
            <person name="Pandey R.P."/>
            <person name="Lee C.-M."/>
            <person name="Sim J.-S."/>
            <person name="Jeong J.-T."/>
            <person name="Choi B.-S."/>
            <person name="Jung M."/>
            <person name="Ginzburg D."/>
            <person name="Zhao K."/>
            <person name="Won S.Y."/>
            <person name="Oh T.-J."/>
            <person name="Yu Y."/>
            <person name="Kim N.-H."/>
            <person name="Lee O.R."/>
            <person name="Lee T.-H."/>
            <person name="Bashyal P."/>
            <person name="Kim T.-S."/>
            <person name="Lee W.-H."/>
            <person name="Kawkins C."/>
            <person name="Kim C.-K."/>
            <person name="Kim J.S."/>
            <person name="Ahn B.O."/>
            <person name="Rhee S.Y."/>
            <person name="Sohng J.K."/>
        </authorList>
    </citation>
    <scope>NUCLEOTIDE SEQUENCE</scope>
    <source>
        <tissue evidence="3">Leaf</tissue>
    </source>
</reference>
<organism evidence="3 4">
    <name type="scientific">Senna tora</name>
    <dbReference type="NCBI Taxonomy" id="362788"/>
    <lineage>
        <taxon>Eukaryota</taxon>
        <taxon>Viridiplantae</taxon>
        <taxon>Streptophyta</taxon>
        <taxon>Embryophyta</taxon>
        <taxon>Tracheophyta</taxon>
        <taxon>Spermatophyta</taxon>
        <taxon>Magnoliopsida</taxon>
        <taxon>eudicotyledons</taxon>
        <taxon>Gunneridae</taxon>
        <taxon>Pentapetalae</taxon>
        <taxon>rosids</taxon>
        <taxon>fabids</taxon>
        <taxon>Fabales</taxon>
        <taxon>Fabaceae</taxon>
        <taxon>Caesalpinioideae</taxon>
        <taxon>Cassia clade</taxon>
        <taxon>Senna</taxon>
    </lineage>
</organism>
<keyword evidence="4" id="KW-1185">Reference proteome</keyword>
<dbReference type="PANTHER" id="PTHR37371">
    <property type="entry name" value="OS08G0180400 PROTEIN"/>
    <property type="match status" value="1"/>
</dbReference>
<feature type="coiled-coil region" evidence="1">
    <location>
        <begin position="59"/>
        <end position="86"/>
    </location>
</feature>
<keyword evidence="1" id="KW-0175">Coiled coil</keyword>
<dbReference type="EMBL" id="JAAIUW010000011">
    <property type="protein sequence ID" value="KAF7809425.1"/>
    <property type="molecule type" value="Genomic_DNA"/>
</dbReference>
<dbReference type="PANTHER" id="PTHR37371:SF1">
    <property type="entry name" value="KINESIN-LIKE PROTEIN"/>
    <property type="match status" value="1"/>
</dbReference>
<name>A0A834SS86_9FABA</name>
<feature type="region of interest" description="Disordered" evidence="2">
    <location>
        <begin position="1"/>
        <end position="55"/>
    </location>
</feature>
<comment type="caution">
    <text evidence="3">The sequence shown here is derived from an EMBL/GenBank/DDBJ whole genome shotgun (WGS) entry which is preliminary data.</text>
</comment>
<evidence type="ECO:0000256" key="1">
    <source>
        <dbReference type="SAM" id="Coils"/>
    </source>
</evidence>
<accession>A0A834SS86</accession>
<dbReference type="Gene3D" id="1.20.120.20">
    <property type="entry name" value="Apolipoprotein"/>
    <property type="match status" value="1"/>
</dbReference>
<evidence type="ECO:0000313" key="4">
    <source>
        <dbReference type="Proteomes" id="UP000634136"/>
    </source>
</evidence>
<proteinExistence type="predicted"/>
<evidence type="ECO:0000313" key="3">
    <source>
        <dbReference type="EMBL" id="KAF7809425.1"/>
    </source>
</evidence>
<sequence length="180" mass="20018">MKKRGKSKVTVAELLITPSPRSSPPDNSPKTAIFTRTASTSKNVKRATAGTKSQPLKALSNISELKDLASSRVDELKRQIDRSHSEILKDLEASQSRLHKRFKMQSQTCQQIMDEADKEHKKVSERITESREAMKASYEEFIADAQASASRACKTSIADLSQSFDKSIVSLRNRFGISST</sequence>
<protein>
    <submittedName>
        <fullName evidence="3">Kinesin-like protein</fullName>
    </submittedName>
</protein>
<evidence type="ECO:0000256" key="2">
    <source>
        <dbReference type="SAM" id="MobiDB-lite"/>
    </source>
</evidence>